<dbReference type="Gene3D" id="2.10.60.10">
    <property type="entry name" value="CD59"/>
    <property type="match status" value="1"/>
</dbReference>
<reference evidence="3" key="3">
    <citation type="submission" date="2025-09" db="UniProtKB">
        <authorList>
            <consortium name="Ensembl"/>
        </authorList>
    </citation>
    <scope>IDENTIFICATION</scope>
</reference>
<dbReference type="InterPro" id="IPR016054">
    <property type="entry name" value="LY6_UPA_recep-like"/>
</dbReference>
<sequence length="101" mass="10902">TMKVLVLALIVALLFAAGEALSCHRCVPNRAGDECEITVETCKPGKDACAAASFLTPPYGHYQKCMAMSDCKLLRLNAYIKIKCCAEDQCNTLDDAQNTAN</sequence>
<dbReference type="Ensembl" id="ENSNFUT00015040752.1">
    <property type="protein sequence ID" value="ENSNFUP00015039038.1"/>
    <property type="gene ID" value="ENSNFUG00015018829.1"/>
</dbReference>
<dbReference type="Proteomes" id="UP000694548">
    <property type="component" value="Chromosome sgr09"/>
</dbReference>
<dbReference type="GeneTree" id="ENSGT00940000168621"/>
<dbReference type="InterPro" id="IPR045860">
    <property type="entry name" value="Snake_toxin-like_sf"/>
</dbReference>
<evidence type="ECO:0000313" key="4">
    <source>
        <dbReference type="Proteomes" id="UP000694548"/>
    </source>
</evidence>
<evidence type="ECO:0000313" key="3">
    <source>
        <dbReference type="Ensembl" id="ENSNFUP00015039038.1"/>
    </source>
</evidence>
<accession>A0A8C6VTI4</accession>
<dbReference type="Pfam" id="PF00021">
    <property type="entry name" value="UPAR_LY6"/>
    <property type="match status" value="1"/>
</dbReference>
<proteinExistence type="predicted"/>
<gene>
    <name evidence="3" type="primary">ly97.3</name>
</gene>
<feature type="signal peptide" evidence="1">
    <location>
        <begin position="1"/>
        <end position="20"/>
    </location>
</feature>
<keyword evidence="4" id="KW-1185">Reference proteome</keyword>
<reference evidence="3" key="2">
    <citation type="submission" date="2025-08" db="UniProtKB">
        <authorList>
            <consortium name="Ensembl"/>
        </authorList>
    </citation>
    <scope>IDENTIFICATION</scope>
</reference>
<name>A0A8C6VTI4_NOTFU</name>
<evidence type="ECO:0000259" key="2">
    <source>
        <dbReference type="Pfam" id="PF00021"/>
    </source>
</evidence>
<dbReference type="AlphaFoldDB" id="A0A8C6VTI4"/>
<dbReference type="CDD" id="cd23611">
    <property type="entry name" value="TFP_LU_ECD_THFP5"/>
    <property type="match status" value="1"/>
</dbReference>
<dbReference type="SUPFAM" id="SSF57302">
    <property type="entry name" value="Snake toxin-like"/>
    <property type="match status" value="1"/>
</dbReference>
<evidence type="ECO:0000256" key="1">
    <source>
        <dbReference type="SAM" id="SignalP"/>
    </source>
</evidence>
<reference evidence="3" key="1">
    <citation type="submission" date="2014-08" db="EMBL/GenBank/DDBJ databases">
        <authorList>
            <person name="Senf B."/>
            <person name="Petzold A."/>
            <person name="Downie B.R."/>
            <person name="Koch P."/>
            <person name="Platzer M."/>
        </authorList>
    </citation>
    <scope>NUCLEOTIDE SEQUENCE [LARGE SCALE GENOMIC DNA]</scope>
    <source>
        <strain evidence="3">GRZ</strain>
    </source>
</reference>
<keyword evidence="1" id="KW-0732">Signal</keyword>
<protein>
    <recommendedName>
        <fullName evidence="2">UPAR/Ly6 domain-containing protein</fullName>
    </recommendedName>
</protein>
<feature type="domain" description="UPAR/Ly6" evidence="2">
    <location>
        <begin position="20"/>
        <end position="91"/>
    </location>
</feature>
<dbReference type="GO" id="GO:0098552">
    <property type="term" value="C:side of membrane"/>
    <property type="evidence" value="ECO:0007669"/>
    <property type="project" value="UniProtKB-KW"/>
</dbReference>
<feature type="chain" id="PRO_5034275884" description="UPAR/Ly6 domain-containing protein" evidence="1">
    <location>
        <begin position="21"/>
        <end position="101"/>
    </location>
</feature>
<organism evidence="3 4">
    <name type="scientific">Nothobranchius furzeri</name>
    <name type="common">Turquoise killifish</name>
    <dbReference type="NCBI Taxonomy" id="105023"/>
    <lineage>
        <taxon>Eukaryota</taxon>
        <taxon>Metazoa</taxon>
        <taxon>Chordata</taxon>
        <taxon>Craniata</taxon>
        <taxon>Vertebrata</taxon>
        <taxon>Euteleostomi</taxon>
        <taxon>Actinopterygii</taxon>
        <taxon>Neopterygii</taxon>
        <taxon>Teleostei</taxon>
        <taxon>Neoteleostei</taxon>
        <taxon>Acanthomorphata</taxon>
        <taxon>Ovalentaria</taxon>
        <taxon>Atherinomorphae</taxon>
        <taxon>Cyprinodontiformes</taxon>
        <taxon>Nothobranchiidae</taxon>
        <taxon>Nothobranchius</taxon>
    </lineage>
</organism>